<evidence type="ECO:0000313" key="3">
    <source>
        <dbReference type="Proteomes" id="UP000013966"/>
    </source>
</evidence>
<dbReference type="PATRIC" id="fig|758793.3.peg.5138"/>
<proteinExistence type="predicted"/>
<dbReference type="HOGENOM" id="CLU_2141221_0_0_4"/>
<accession>R4X421</accession>
<dbReference type="Proteomes" id="UP000013966">
    <property type="component" value="Chromosome 3"/>
</dbReference>
<dbReference type="EMBL" id="AP013060">
    <property type="protein sequence ID" value="BAN26917.1"/>
    <property type="molecule type" value="Genomic_DNA"/>
</dbReference>
<dbReference type="SUPFAM" id="SSF103481">
    <property type="entry name" value="Multidrug resistance efflux transporter EmrE"/>
    <property type="match status" value="1"/>
</dbReference>
<sequence>MPFFLVFLSGTCSALASLLLRFAGRLPVLPTDLLIAGLAAKPLGLRLAAIGAYGAGFAFYALALKQVELSIAYPMMVAITLVEILLFDAALGGGLSMRTMTGALLLLASVMVLYMPGTGVVRS</sequence>
<dbReference type="AlphaFoldDB" id="R4X421"/>
<keyword evidence="3" id="KW-1185">Reference proteome</keyword>
<dbReference type="OrthoDB" id="8657441at2"/>
<protein>
    <submittedName>
        <fullName evidence="2">Small multidrug resistance protein</fullName>
    </submittedName>
</protein>
<dbReference type="STRING" id="758793.BRPE64_CCDS08340"/>
<gene>
    <name evidence="2" type="ORF">BRPE64_CCDS08340</name>
</gene>
<evidence type="ECO:0000313" key="2">
    <source>
        <dbReference type="EMBL" id="BAN26917.1"/>
    </source>
</evidence>
<dbReference type="Gene3D" id="1.10.3730.20">
    <property type="match status" value="1"/>
</dbReference>
<reference evidence="2 3" key="2">
    <citation type="journal article" date="2018" name="Int. J. Syst. Evol. Microbiol.">
        <title>Burkholderia insecticola sp. nov., a gut symbiotic bacterium of the bean bug Riptortus pedestris.</title>
        <authorList>
            <person name="Takeshita K."/>
            <person name="Tamaki H."/>
            <person name="Ohbayashi T."/>
            <person name="Meng X.-Y."/>
            <person name="Sone T."/>
            <person name="Mitani Y."/>
            <person name="Peeters C."/>
            <person name="Kikuchi Y."/>
            <person name="Vandamme P."/>
        </authorList>
    </citation>
    <scope>NUCLEOTIDE SEQUENCE [LARGE SCALE GENOMIC DNA]</scope>
    <source>
        <strain evidence="2">RPE64</strain>
    </source>
</reference>
<dbReference type="InterPro" id="IPR037185">
    <property type="entry name" value="EmrE-like"/>
</dbReference>
<feature type="transmembrane region" description="Helical" evidence="1">
    <location>
        <begin position="103"/>
        <end position="121"/>
    </location>
</feature>
<keyword evidence="1" id="KW-0812">Transmembrane</keyword>
<dbReference type="RefSeq" id="WP_016347626.1">
    <property type="nucleotide sequence ID" value="NC_021288.1"/>
</dbReference>
<name>R4X421_9BURK</name>
<reference evidence="2 3" key="1">
    <citation type="journal article" date="2013" name="Genome Announc.">
        <title>Complete Genome Sequence of Burkholderia sp. Strain RPE64, Bacterial Symbiont of the Bean Bug Riptortus pedestris.</title>
        <authorList>
            <person name="Shibata T.F."/>
            <person name="Maeda T."/>
            <person name="Nikoh N."/>
            <person name="Yamaguchi K."/>
            <person name="Oshima K."/>
            <person name="Hattori M."/>
            <person name="Nishiyama T."/>
            <person name="Hasebe M."/>
            <person name="Fukatsu T."/>
            <person name="Kikuchi Y."/>
            <person name="Shigenobu S."/>
        </authorList>
    </citation>
    <scope>NUCLEOTIDE SEQUENCE [LARGE SCALE GENOMIC DNA]</scope>
</reference>
<organism evidence="2 3">
    <name type="scientific">Caballeronia insecticola</name>
    <dbReference type="NCBI Taxonomy" id="758793"/>
    <lineage>
        <taxon>Bacteria</taxon>
        <taxon>Pseudomonadati</taxon>
        <taxon>Pseudomonadota</taxon>
        <taxon>Betaproteobacteria</taxon>
        <taxon>Burkholderiales</taxon>
        <taxon>Burkholderiaceae</taxon>
        <taxon>Caballeronia</taxon>
    </lineage>
</organism>
<keyword evidence="1" id="KW-1133">Transmembrane helix</keyword>
<evidence type="ECO:0000256" key="1">
    <source>
        <dbReference type="SAM" id="Phobius"/>
    </source>
</evidence>
<feature type="transmembrane region" description="Helical" evidence="1">
    <location>
        <begin position="47"/>
        <end position="64"/>
    </location>
</feature>
<feature type="transmembrane region" description="Helical" evidence="1">
    <location>
        <begin position="71"/>
        <end position="91"/>
    </location>
</feature>
<dbReference type="KEGG" id="buo:BRPE64_CCDS08340"/>
<keyword evidence="1" id="KW-0472">Membrane</keyword>